<keyword evidence="5" id="KW-0694">RNA-binding</keyword>
<evidence type="ECO:0000313" key="7">
    <source>
        <dbReference type="EMBL" id="PZR80527.1"/>
    </source>
</evidence>
<dbReference type="InterPro" id="IPR022973">
    <property type="entry name" value="Ribosomal_uL10_bac"/>
</dbReference>
<dbReference type="CDD" id="cd05797">
    <property type="entry name" value="Ribosomal_L10"/>
    <property type="match status" value="1"/>
</dbReference>
<dbReference type="GO" id="GO:0003735">
    <property type="term" value="F:structural constituent of ribosome"/>
    <property type="evidence" value="ECO:0007669"/>
    <property type="project" value="InterPro"/>
</dbReference>
<evidence type="ECO:0000256" key="2">
    <source>
        <dbReference type="ARBA" id="ARBA00022980"/>
    </source>
</evidence>
<dbReference type="InterPro" id="IPR047865">
    <property type="entry name" value="Ribosomal_uL10_bac_type"/>
</dbReference>
<dbReference type="Proteomes" id="UP000248724">
    <property type="component" value="Unassembled WGS sequence"/>
</dbReference>
<dbReference type="GO" id="GO:0015934">
    <property type="term" value="C:large ribosomal subunit"/>
    <property type="evidence" value="ECO:0007669"/>
    <property type="project" value="InterPro"/>
</dbReference>
<dbReference type="InterPro" id="IPR001790">
    <property type="entry name" value="Ribosomal_uL10"/>
</dbReference>
<dbReference type="InterPro" id="IPR043141">
    <property type="entry name" value="Ribosomal_uL10-like_sf"/>
</dbReference>
<comment type="caution">
    <text evidence="7">The sequence shown here is derived from an EMBL/GenBank/DDBJ whole genome shotgun (WGS) entry which is preliminary data.</text>
</comment>
<comment type="similarity">
    <text evidence="1 5">Belongs to the universal ribosomal protein uL10 family.</text>
</comment>
<comment type="function">
    <text evidence="5">Forms part of the ribosomal stalk, playing a central role in the interaction of the ribosome with GTP-bound translation factors.</text>
</comment>
<dbReference type="EMBL" id="QHBU01000149">
    <property type="protein sequence ID" value="PZR80527.1"/>
    <property type="molecule type" value="Genomic_DNA"/>
</dbReference>
<dbReference type="GO" id="GO:0070180">
    <property type="term" value="F:large ribosomal subunit rRNA binding"/>
    <property type="evidence" value="ECO:0007669"/>
    <property type="project" value="UniProtKB-UniRule"/>
</dbReference>
<dbReference type="GO" id="GO:0006412">
    <property type="term" value="P:translation"/>
    <property type="evidence" value="ECO:0007669"/>
    <property type="project" value="UniProtKB-UniRule"/>
</dbReference>
<evidence type="ECO:0000313" key="8">
    <source>
        <dbReference type="Proteomes" id="UP000248724"/>
    </source>
</evidence>
<dbReference type="HAMAP" id="MF_00362">
    <property type="entry name" value="Ribosomal_uL10"/>
    <property type="match status" value="1"/>
</dbReference>
<dbReference type="SUPFAM" id="SSF160369">
    <property type="entry name" value="Ribosomal protein L10-like"/>
    <property type="match status" value="1"/>
</dbReference>
<dbReference type="AlphaFoldDB" id="A0A2W5Z947"/>
<dbReference type="Gene3D" id="6.10.250.290">
    <property type="match status" value="1"/>
</dbReference>
<sequence length="204" mass="21671">MPTSHSGGCRRRLLHQEERMSTNAAEVSGTRAGPRKREAVERLTDKLTRATSAVVTDYRGLTVAQLEELRAQLRTQGVDYVVVKNTLARRAAESAGVPAFSEVLVGPVGLALGYADLAVPARVLSEYFRVNKRLPSVAGLVEGQVLDAAAVKTLSELPSREALLSQLAGTLQSPLTQLAGALDSITATFASTLEAYRDQLAAAA</sequence>
<reference evidence="7 8" key="1">
    <citation type="journal article" date="2017" name="Nature">
        <title>Atmospheric trace gases support primary production in Antarctic desert surface soil.</title>
        <authorList>
            <person name="Ji M."/>
            <person name="Greening C."/>
            <person name="Vanwonterghem I."/>
            <person name="Carere C.R."/>
            <person name="Bay S.K."/>
            <person name="Steen J.A."/>
            <person name="Montgomery K."/>
            <person name="Lines T."/>
            <person name="Beardall J."/>
            <person name="van Dorst J."/>
            <person name="Snape I."/>
            <person name="Stott M.B."/>
            <person name="Hugenholtz P."/>
            <person name="Ferrari B.C."/>
        </authorList>
    </citation>
    <scope>NUCLEOTIDE SEQUENCE [LARGE SCALE GENOMIC DNA]</scope>
    <source>
        <strain evidence="7">RRmetagenome_bin12</strain>
    </source>
</reference>
<protein>
    <recommendedName>
        <fullName evidence="4 5">Large ribosomal subunit protein uL10</fullName>
    </recommendedName>
</protein>
<dbReference type="Gene3D" id="3.30.70.1730">
    <property type="match status" value="1"/>
</dbReference>
<gene>
    <name evidence="5 7" type="primary">rplJ</name>
    <name evidence="7" type="ORF">DLM65_07750</name>
</gene>
<comment type="subunit">
    <text evidence="5">Part of the ribosomal stalk of the 50S ribosomal subunit. The N-terminus interacts with L11 and the large rRNA to form the base of the stalk. The C-terminus forms an elongated spine to which L12 dimers bind in a sequential fashion forming a multimeric L10(L12)X complex.</text>
</comment>
<dbReference type="Pfam" id="PF00466">
    <property type="entry name" value="Ribosomal_L10"/>
    <property type="match status" value="1"/>
</dbReference>
<organism evidence="7 8">
    <name type="scientific">Candidatus Aeolococcus gillhamiae</name>
    <dbReference type="NCBI Taxonomy" id="3127015"/>
    <lineage>
        <taxon>Bacteria</taxon>
        <taxon>Bacillati</taxon>
        <taxon>Candidatus Dormiibacterota</taxon>
        <taxon>Candidatus Dormibacteria</taxon>
        <taxon>Candidatus Aeolococcales</taxon>
        <taxon>Candidatus Aeolococcaceae</taxon>
        <taxon>Candidatus Aeolococcus</taxon>
    </lineage>
</organism>
<name>A0A2W5Z947_9BACT</name>
<keyword evidence="2 5" id="KW-0689">Ribosomal protein</keyword>
<dbReference type="PANTHER" id="PTHR11560">
    <property type="entry name" value="39S RIBOSOMAL PROTEIN L10, MITOCHONDRIAL"/>
    <property type="match status" value="1"/>
</dbReference>
<evidence type="ECO:0000256" key="1">
    <source>
        <dbReference type="ARBA" id="ARBA00008889"/>
    </source>
</evidence>
<evidence type="ECO:0000256" key="3">
    <source>
        <dbReference type="ARBA" id="ARBA00023274"/>
    </source>
</evidence>
<accession>A0A2W5Z947</accession>
<dbReference type="NCBIfam" id="NF000955">
    <property type="entry name" value="PRK00099.1-1"/>
    <property type="match status" value="1"/>
</dbReference>
<feature type="region of interest" description="Disordered" evidence="6">
    <location>
        <begin position="1"/>
        <end position="36"/>
    </location>
</feature>
<evidence type="ECO:0000256" key="5">
    <source>
        <dbReference type="HAMAP-Rule" id="MF_00362"/>
    </source>
</evidence>
<dbReference type="PROSITE" id="PS01109">
    <property type="entry name" value="RIBOSOMAL_L10"/>
    <property type="match status" value="1"/>
</dbReference>
<evidence type="ECO:0000256" key="4">
    <source>
        <dbReference type="ARBA" id="ARBA00035202"/>
    </source>
</evidence>
<dbReference type="InterPro" id="IPR002363">
    <property type="entry name" value="Ribosomal_uL10_CS_bac"/>
</dbReference>
<proteinExistence type="inferred from homology"/>
<evidence type="ECO:0000256" key="6">
    <source>
        <dbReference type="SAM" id="MobiDB-lite"/>
    </source>
</evidence>
<keyword evidence="3 5" id="KW-0687">Ribonucleoprotein</keyword>
<keyword evidence="5" id="KW-0699">rRNA-binding</keyword>